<reference evidence="3 4" key="1">
    <citation type="submission" date="2019-06" db="EMBL/GenBank/DDBJ databases">
        <title>Whole genome shotgun sequence of Kocuria varians NBRC 15358.</title>
        <authorList>
            <person name="Hosoyama A."/>
            <person name="Uohara A."/>
            <person name="Ohji S."/>
            <person name="Ichikawa N."/>
        </authorList>
    </citation>
    <scope>NUCLEOTIDE SEQUENCE [LARGE SCALE GENOMIC DNA]</scope>
    <source>
        <strain evidence="3 4">NBRC 15358</strain>
    </source>
</reference>
<evidence type="ECO:0000313" key="4">
    <source>
        <dbReference type="Proteomes" id="UP000315730"/>
    </source>
</evidence>
<comment type="caution">
    <text evidence="3">The sequence shown here is derived from an EMBL/GenBank/DDBJ whole genome shotgun (WGS) entry which is preliminary data.</text>
</comment>
<dbReference type="GO" id="GO:0016853">
    <property type="term" value="F:isomerase activity"/>
    <property type="evidence" value="ECO:0007669"/>
    <property type="project" value="UniProtKB-KW"/>
</dbReference>
<name>A0A4Y4D1J8_KOCVA</name>
<dbReference type="OrthoDB" id="9779184at2"/>
<dbReference type="InterPro" id="IPR013022">
    <property type="entry name" value="Xyl_isomerase-like_TIM-brl"/>
</dbReference>
<dbReference type="STRING" id="1272.GCA_900014985_00717"/>
<keyword evidence="4" id="KW-1185">Reference proteome</keyword>
<evidence type="ECO:0000259" key="2">
    <source>
        <dbReference type="Pfam" id="PF01261"/>
    </source>
</evidence>
<dbReference type="SUPFAM" id="SSF51658">
    <property type="entry name" value="Xylose isomerase-like"/>
    <property type="match status" value="1"/>
</dbReference>
<dbReference type="Gene3D" id="3.20.20.150">
    <property type="entry name" value="Divalent-metal-dependent TIM barrel enzymes"/>
    <property type="match status" value="1"/>
</dbReference>
<feature type="domain" description="Xylose isomerase-like TIM barrel" evidence="2">
    <location>
        <begin position="19"/>
        <end position="251"/>
    </location>
</feature>
<protein>
    <submittedName>
        <fullName evidence="3">Sugar phosphate isomerase</fullName>
    </submittedName>
</protein>
<dbReference type="PANTHER" id="PTHR12110">
    <property type="entry name" value="HYDROXYPYRUVATE ISOMERASE"/>
    <property type="match status" value="1"/>
</dbReference>
<dbReference type="Pfam" id="PF01261">
    <property type="entry name" value="AP_endonuc_2"/>
    <property type="match status" value="1"/>
</dbReference>
<organism evidence="3 4">
    <name type="scientific">Kocuria varians</name>
    <name type="common">Micrococcus varians</name>
    <dbReference type="NCBI Taxonomy" id="1272"/>
    <lineage>
        <taxon>Bacteria</taxon>
        <taxon>Bacillati</taxon>
        <taxon>Actinomycetota</taxon>
        <taxon>Actinomycetes</taxon>
        <taxon>Micrococcales</taxon>
        <taxon>Micrococcaceae</taxon>
        <taxon>Kocuria</taxon>
    </lineage>
</organism>
<dbReference type="AlphaFoldDB" id="A0A4Y4D1J8"/>
<sequence length="337" mass="37277">MKFGVYNAILHDLSLEDALDQVAALGLDGMEVSSGGFLPPVHLPVDEILRSDSAAQRYRRRFEDRGLEILGLNCNGNPLNPDPSIGPEDAEDIKRSIRAAAALGQTRVVTMSGLPASDPGGKYPAWNVNTWGSHALDSLEWQWDRLAEFWEPVDALAREHGVKVALELHPQNLVFNPPTAERLVQRSGATNIGVELDASHLFWQLMDPVACVRRLGPLTFHAAAKDIRINRENCETAGVLDERFRRLAPDEQRTSLGGDEYVNEWPRESSWDFVTVGVGHDAGYWAEFLRALSEVERSTGETMCVNIEHEDVSMSAQDGLRMAADTLREAAELAGLR</sequence>
<keyword evidence="1" id="KW-0119">Carbohydrate metabolism</keyword>
<dbReference type="PANTHER" id="PTHR12110:SF21">
    <property type="entry name" value="XYLOSE ISOMERASE-LIKE TIM BARREL DOMAIN-CONTAINING PROTEIN"/>
    <property type="match status" value="1"/>
</dbReference>
<dbReference type="RefSeq" id="WP_068467941.1">
    <property type="nucleotide sequence ID" value="NZ_BJNW01000008.1"/>
</dbReference>
<accession>A0A4Y4D1J8</accession>
<keyword evidence="3" id="KW-0413">Isomerase</keyword>
<dbReference type="InterPro" id="IPR050312">
    <property type="entry name" value="IolE/XylAMocC-like"/>
</dbReference>
<dbReference type="InterPro" id="IPR036237">
    <property type="entry name" value="Xyl_isomerase-like_sf"/>
</dbReference>
<proteinExistence type="predicted"/>
<dbReference type="EMBL" id="BJNW01000008">
    <property type="protein sequence ID" value="GEC99055.1"/>
    <property type="molecule type" value="Genomic_DNA"/>
</dbReference>
<dbReference type="Proteomes" id="UP000315730">
    <property type="component" value="Unassembled WGS sequence"/>
</dbReference>
<evidence type="ECO:0000313" key="3">
    <source>
        <dbReference type="EMBL" id="GEC99055.1"/>
    </source>
</evidence>
<gene>
    <name evidence="3" type="ORF">KVA01_12100</name>
</gene>
<evidence type="ECO:0000256" key="1">
    <source>
        <dbReference type="ARBA" id="ARBA00023277"/>
    </source>
</evidence>